<dbReference type="KEGG" id="hprf:HLPR_13150"/>
<keyword evidence="3" id="KW-1185">Reference proteome</keyword>
<keyword evidence="1" id="KW-1133">Transmembrane helix</keyword>
<dbReference type="AlphaFoldDB" id="A0AAU9ECA5"/>
<evidence type="ECO:0000313" key="3">
    <source>
        <dbReference type="Proteomes" id="UP001321786"/>
    </source>
</evidence>
<sequence>MNINLNKNKNSTSNISNNDYLSKTINLLPHTYIKKKKNNRYYFVVGICVLAFTLFSINYLNQLIKITNWYDKEIYSTKASDNYSGLIEKINNLSEEKKSQDLLFVLKKRIDAKVKLVTEIENTNKSIVYIINIVEKEIPKSVIFKNMNVNSTKDITISAIADTNEQIAEFIYNLKKLNYFDDVFVDSISDIAYVESDGKKTRKLSFNIICSYGGESIEANK</sequence>
<keyword evidence="1" id="KW-0472">Membrane</keyword>
<name>A0AAU9ECA5_9FIRM</name>
<keyword evidence="1" id="KW-0812">Transmembrane</keyword>
<evidence type="ECO:0000256" key="1">
    <source>
        <dbReference type="SAM" id="Phobius"/>
    </source>
</evidence>
<dbReference type="RefSeq" id="WP_338537278.1">
    <property type="nucleotide sequence ID" value="NZ_AP028654.1"/>
</dbReference>
<proteinExistence type="predicted"/>
<evidence type="ECO:0000313" key="2">
    <source>
        <dbReference type="EMBL" id="BEP28984.1"/>
    </source>
</evidence>
<protein>
    <submittedName>
        <fullName evidence="2">Uncharacterized protein</fullName>
    </submittedName>
</protein>
<feature type="transmembrane region" description="Helical" evidence="1">
    <location>
        <begin position="41"/>
        <end position="60"/>
    </location>
</feature>
<dbReference type="Pfam" id="PF05137">
    <property type="entry name" value="PilN"/>
    <property type="match status" value="1"/>
</dbReference>
<dbReference type="InterPro" id="IPR007813">
    <property type="entry name" value="PilN"/>
</dbReference>
<dbReference type="EMBL" id="AP028654">
    <property type="protein sequence ID" value="BEP28984.1"/>
    <property type="molecule type" value="Genomic_DNA"/>
</dbReference>
<gene>
    <name evidence="2" type="ORF">HLPR_13150</name>
</gene>
<organism evidence="2 3">
    <name type="scientific">Helicovermis profundi</name>
    <dbReference type="NCBI Taxonomy" id="3065157"/>
    <lineage>
        <taxon>Bacteria</taxon>
        <taxon>Bacillati</taxon>
        <taxon>Bacillota</taxon>
        <taxon>Clostridia</taxon>
        <taxon>Helicovermis</taxon>
    </lineage>
</organism>
<reference evidence="2 3" key="1">
    <citation type="submission" date="2023-08" db="EMBL/GenBank/DDBJ databases">
        <title>Helicovermis profunda gen. nov., sp. nov., a novel mesophilic, fermentative bacterium within the Bacillota from a deep-sea hydrothermal vent chimney.</title>
        <authorList>
            <person name="Miyazaki U."/>
            <person name="Mizutani D."/>
            <person name="Hashimoto Y."/>
            <person name="Tame A."/>
            <person name="Sawayama S."/>
            <person name="Miyazaki J."/>
            <person name="Takai K."/>
            <person name="Nakagawa S."/>
        </authorList>
    </citation>
    <scope>NUCLEOTIDE SEQUENCE [LARGE SCALE GENOMIC DNA]</scope>
    <source>
        <strain evidence="2 3">S502</strain>
    </source>
</reference>
<accession>A0AAU9ECA5</accession>
<dbReference type="Proteomes" id="UP001321786">
    <property type="component" value="Chromosome"/>
</dbReference>